<gene>
    <name evidence="2" type="ORF">ACOC_LOCUS9105</name>
</gene>
<name>A0A0R3PTI8_ANGCS</name>
<evidence type="ECO:0000256" key="1">
    <source>
        <dbReference type="SAM" id="MobiDB-lite"/>
    </source>
</evidence>
<dbReference type="WBParaSite" id="ACOC_0000910401-mRNA-1">
    <property type="protein sequence ID" value="ACOC_0000910401-mRNA-1"/>
    <property type="gene ID" value="ACOC_0000910401"/>
</dbReference>
<accession>A0A0R3PTI8</accession>
<dbReference type="Proteomes" id="UP000267027">
    <property type="component" value="Unassembled WGS sequence"/>
</dbReference>
<evidence type="ECO:0000313" key="4">
    <source>
        <dbReference type="WBParaSite" id="ACOC_0000910401-mRNA-1"/>
    </source>
</evidence>
<feature type="region of interest" description="Disordered" evidence="1">
    <location>
        <begin position="44"/>
        <end position="78"/>
    </location>
</feature>
<evidence type="ECO:0000313" key="3">
    <source>
        <dbReference type="Proteomes" id="UP000267027"/>
    </source>
</evidence>
<proteinExistence type="predicted"/>
<feature type="compositionally biased region" description="Basic and acidic residues" evidence="1">
    <location>
        <begin position="44"/>
        <end position="68"/>
    </location>
</feature>
<reference evidence="4" key="1">
    <citation type="submission" date="2017-02" db="UniProtKB">
        <authorList>
            <consortium name="WormBaseParasite"/>
        </authorList>
    </citation>
    <scope>IDENTIFICATION</scope>
</reference>
<protein>
    <submittedName>
        <fullName evidence="4">Transposase</fullName>
    </submittedName>
</protein>
<keyword evidence="3" id="KW-1185">Reference proteome</keyword>
<sequence length="78" mass="9081">MTNKTVLLFKKGDLHDIGNYRLICLLSVVYKLFARIILDRIDRTPNEGDQKSKQDFGTYKRDGPNTHDKKTRWSAARV</sequence>
<dbReference type="EMBL" id="UYYA01004248">
    <property type="protein sequence ID" value="VDM60690.1"/>
    <property type="molecule type" value="Genomic_DNA"/>
</dbReference>
<dbReference type="OrthoDB" id="5856459at2759"/>
<dbReference type="AlphaFoldDB" id="A0A0R3PTI8"/>
<reference evidence="2 3" key="2">
    <citation type="submission" date="2018-11" db="EMBL/GenBank/DDBJ databases">
        <authorList>
            <consortium name="Pathogen Informatics"/>
        </authorList>
    </citation>
    <scope>NUCLEOTIDE SEQUENCE [LARGE SCALE GENOMIC DNA]</scope>
    <source>
        <strain evidence="2 3">Costa Rica</strain>
    </source>
</reference>
<evidence type="ECO:0000313" key="2">
    <source>
        <dbReference type="EMBL" id="VDM60690.1"/>
    </source>
</evidence>
<organism evidence="4">
    <name type="scientific">Angiostrongylus costaricensis</name>
    <name type="common">Nematode worm</name>
    <dbReference type="NCBI Taxonomy" id="334426"/>
    <lineage>
        <taxon>Eukaryota</taxon>
        <taxon>Metazoa</taxon>
        <taxon>Ecdysozoa</taxon>
        <taxon>Nematoda</taxon>
        <taxon>Chromadorea</taxon>
        <taxon>Rhabditida</taxon>
        <taxon>Rhabditina</taxon>
        <taxon>Rhabditomorpha</taxon>
        <taxon>Strongyloidea</taxon>
        <taxon>Metastrongylidae</taxon>
        <taxon>Angiostrongylus</taxon>
    </lineage>
</organism>